<evidence type="ECO:0000256" key="7">
    <source>
        <dbReference type="SAM" id="MobiDB-lite"/>
    </source>
</evidence>
<dbReference type="EMBL" id="JAQQCL010000038">
    <property type="protein sequence ID" value="MFM0721071.1"/>
    <property type="molecule type" value="Genomic_DNA"/>
</dbReference>
<sequence>MSDEKTEQPTRRKLKDARKKGTVTKSGDLVAALLVLVVIAICKFAARPLLDGLHQTVNLALDFCSTDRSTQALASALMHMLATGAIACCAVSIVAMLTAALAIGAQVGVQVAFDPVMPKFDRLSPATGFKKIFSKRSMIDLLKMTIKALVVGVALWKTMVSMFPLITTAMYEPLALLSSILWSALLKVLFVTAVLFLAIGAVDWKIQHWLMLRSQRMSKDEVKREMKEREGEPKLKRERRKRAKEMVNGGGDRQAAVARSNVVVVNPTHYAVALRYAPDESPLPVVLAKGVDADALEIRRLAAQFDVPIVANPPVARALHKVDEHASIPPELFQVVAAILRWVQSMRPPPVPESVRVASADDTAGGEAPLHDPR</sequence>
<feature type="transmembrane region" description="Helical" evidence="8">
    <location>
        <begin position="141"/>
        <end position="160"/>
    </location>
</feature>
<dbReference type="Gene3D" id="3.40.1690.10">
    <property type="entry name" value="secretion proteins EscU"/>
    <property type="match status" value="1"/>
</dbReference>
<dbReference type="RefSeq" id="WP_408148677.1">
    <property type="nucleotide sequence ID" value="NZ_JAQQCL010000038.1"/>
</dbReference>
<proteinExistence type="inferred from homology"/>
<evidence type="ECO:0000256" key="1">
    <source>
        <dbReference type="ARBA" id="ARBA00004651"/>
    </source>
</evidence>
<feature type="transmembrane region" description="Helical" evidence="8">
    <location>
        <begin position="76"/>
        <end position="103"/>
    </location>
</feature>
<comment type="caution">
    <text evidence="9">The sequence shown here is derived from an EMBL/GenBank/DDBJ whole genome shotgun (WGS) entry which is preliminary data.</text>
</comment>
<dbReference type="Pfam" id="PF01312">
    <property type="entry name" value="Bac_export_2"/>
    <property type="match status" value="1"/>
</dbReference>
<keyword evidence="3" id="KW-1003">Cell membrane</keyword>
<protein>
    <submittedName>
        <fullName evidence="9">Type III secretion system export apparatus subunit SctU</fullName>
    </submittedName>
</protein>
<name>A0ABW9EPN4_9BURK</name>
<accession>A0ABW9EPN4</accession>
<evidence type="ECO:0000256" key="4">
    <source>
        <dbReference type="ARBA" id="ARBA00022692"/>
    </source>
</evidence>
<dbReference type="PRINTS" id="PR00950">
    <property type="entry name" value="TYPE3IMSPROT"/>
</dbReference>
<evidence type="ECO:0000256" key="6">
    <source>
        <dbReference type="ARBA" id="ARBA00023136"/>
    </source>
</evidence>
<dbReference type="PANTHER" id="PTHR30531:SF12">
    <property type="entry name" value="FLAGELLAR BIOSYNTHETIC PROTEIN FLHB"/>
    <property type="match status" value="1"/>
</dbReference>
<evidence type="ECO:0000256" key="2">
    <source>
        <dbReference type="ARBA" id="ARBA00010690"/>
    </source>
</evidence>
<feature type="region of interest" description="Disordered" evidence="7">
    <location>
        <begin position="351"/>
        <end position="374"/>
    </location>
</feature>
<feature type="transmembrane region" description="Helical" evidence="8">
    <location>
        <begin position="180"/>
        <end position="204"/>
    </location>
</feature>
<dbReference type="PANTHER" id="PTHR30531">
    <property type="entry name" value="FLAGELLAR BIOSYNTHETIC PROTEIN FLHB"/>
    <property type="match status" value="1"/>
</dbReference>
<dbReference type="InterPro" id="IPR006135">
    <property type="entry name" value="T3SS_substrate_exporter"/>
</dbReference>
<evidence type="ECO:0000256" key="5">
    <source>
        <dbReference type="ARBA" id="ARBA00022989"/>
    </source>
</evidence>
<keyword evidence="4 8" id="KW-0812">Transmembrane</keyword>
<dbReference type="SUPFAM" id="SSF160544">
    <property type="entry name" value="EscU C-terminal domain-like"/>
    <property type="match status" value="1"/>
</dbReference>
<comment type="subcellular location">
    <subcellularLocation>
        <location evidence="1">Cell membrane</location>
        <topology evidence="1">Multi-pass membrane protein</topology>
    </subcellularLocation>
</comment>
<reference evidence="9 10" key="1">
    <citation type="journal article" date="2024" name="Chem. Sci.">
        <title>Discovery of megapolipeptins by genome mining of a Burkholderiales bacteria collection.</title>
        <authorList>
            <person name="Paulo B.S."/>
            <person name="Recchia M.J.J."/>
            <person name="Lee S."/>
            <person name="Fergusson C.H."/>
            <person name="Romanowski S.B."/>
            <person name="Hernandez A."/>
            <person name="Krull N."/>
            <person name="Liu D.Y."/>
            <person name="Cavanagh H."/>
            <person name="Bos A."/>
            <person name="Gray C.A."/>
            <person name="Murphy B.T."/>
            <person name="Linington R.G."/>
            <person name="Eustaquio A.S."/>
        </authorList>
    </citation>
    <scope>NUCLEOTIDE SEQUENCE [LARGE SCALE GENOMIC DNA]</scope>
    <source>
        <strain evidence="9 10">RL17-350-BIC-E</strain>
    </source>
</reference>
<dbReference type="InterPro" id="IPR029025">
    <property type="entry name" value="T3SS_substrate_exporter_C"/>
</dbReference>
<dbReference type="InterPro" id="IPR006307">
    <property type="entry name" value="BsaZ-like"/>
</dbReference>
<dbReference type="NCBIfam" id="TIGR01404">
    <property type="entry name" value="FlhB_rel_III"/>
    <property type="match status" value="1"/>
</dbReference>
<keyword evidence="10" id="KW-1185">Reference proteome</keyword>
<dbReference type="Proteomes" id="UP001629392">
    <property type="component" value="Unassembled WGS sequence"/>
</dbReference>
<evidence type="ECO:0000256" key="3">
    <source>
        <dbReference type="ARBA" id="ARBA00022475"/>
    </source>
</evidence>
<gene>
    <name evidence="9" type="primary">sctU</name>
    <name evidence="9" type="ORF">PQQ73_32695</name>
</gene>
<keyword evidence="5 8" id="KW-1133">Transmembrane helix</keyword>
<evidence type="ECO:0000313" key="9">
    <source>
        <dbReference type="EMBL" id="MFM0721071.1"/>
    </source>
</evidence>
<feature type="transmembrane region" description="Helical" evidence="8">
    <location>
        <begin position="29"/>
        <end position="46"/>
    </location>
</feature>
<keyword evidence="6 8" id="KW-0472">Membrane</keyword>
<comment type="similarity">
    <text evidence="2">Belongs to the type III secretion exporter family.</text>
</comment>
<organism evidence="9 10">
    <name type="scientific">Paraburkholderia strydomiana</name>
    <dbReference type="NCBI Taxonomy" id="1245417"/>
    <lineage>
        <taxon>Bacteria</taxon>
        <taxon>Pseudomonadati</taxon>
        <taxon>Pseudomonadota</taxon>
        <taxon>Betaproteobacteria</taxon>
        <taxon>Burkholderiales</taxon>
        <taxon>Burkholderiaceae</taxon>
        <taxon>Paraburkholderia</taxon>
    </lineage>
</organism>
<evidence type="ECO:0000313" key="10">
    <source>
        <dbReference type="Proteomes" id="UP001629392"/>
    </source>
</evidence>
<evidence type="ECO:0000256" key="8">
    <source>
        <dbReference type="SAM" id="Phobius"/>
    </source>
</evidence>